<evidence type="ECO:0000313" key="1">
    <source>
        <dbReference type="EMBL" id="GFX92230.1"/>
    </source>
</evidence>
<protein>
    <submittedName>
        <fullName evidence="1">Transposable element Tcb2 transposase</fullName>
    </submittedName>
</protein>
<dbReference type="EMBL" id="BMAU01021142">
    <property type="protein sequence ID" value="GFX92230.1"/>
    <property type="molecule type" value="Genomic_DNA"/>
</dbReference>
<accession>A0A8X6RDU7</accession>
<evidence type="ECO:0000313" key="2">
    <source>
        <dbReference type="Proteomes" id="UP000887159"/>
    </source>
</evidence>
<sequence length="149" mass="17617">MEAGWSARRVARQLGRSDCVVRRCWNQWIREMSFIRKPAQDALDRPVVVKTTTGPVSSRTIRRCLAEEHLGLRHPLRELPLTLTHRRLCLEWCRVRGNWTAEDWNQVIFSDESRFNLSSDDNRVRVWRPHKNVLIMPLLYSDTTLPQQV</sequence>
<organism evidence="1 2">
    <name type="scientific">Trichonephila clavipes</name>
    <name type="common">Golden silk orbweaver</name>
    <name type="synonym">Nephila clavipes</name>
    <dbReference type="NCBI Taxonomy" id="2585209"/>
    <lineage>
        <taxon>Eukaryota</taxon>
        <taxon>Metazoa</taxon>
        <taxon>Ecdysozoa</taxon>
        <taxon>Arthropoda</taxon>
        <taxon>Chelicerata</taxon>
        <taxon>Arachnida</taxon>
        <taxon>Araneae</taxon>
        <taxon>Araneomorphae</taxon>
        <taxon>Entelegynae</taxon>
        <taxon>Araneoidea</taxon>
        <taxon>Nephilidae</taxon>
        <taxon>Trichonephila</taxon>
    </lineage>
</organism>
<dbReference type="AlphaFoldDB" id="A0A8X6RDU7"/>
<dbReference type="Proteomes" id="UP000887159">
    <property type="component" value="Unassembled WGS sequence"/>
</dbReference>
<keyword evidence="2" id="KW-1185">Reference proteome</keyword>
<proteinExistence type="predicted"/>
<reference evidence="1" key="1">
    <citation type="submission" date="2020-08" db="EMBL/GenBank/DDBJ databases">
        <title>Multicomponent nature underlies the extraordinary mechanical properties of spider dragline silk.</title>
        <authorList>
            <person name="Kono N."/>
            <person name="Nakamura H."/>
            <person name="Mori M."/>
            <person name="Yoshida Y."/>
            <person name="Ohtoshi R."/>
            <person name="Malay A.D."/>
            <person name="Moran D.A.P."/>
            <person name="Tomita M."/>
            <person name="Numata K."/>
            <person name="Arakawa K."/>
        </authorList>
    </citation>
    <scope>NUCLEOTIDE SEQUENCE</scope>
</reference>
<name>A0A8X6RDU7_TRICX</name>
<dbReference type="GO" id="GO:0003676">
    <property type="term" value="F:nucleic acid binding"/>
    <property type="evidence" value="ECO:0007669"/>
    <property type="project" value="InterPro"/>
</dbReference>
<dbReference type="Gene3D" id="3.30.420.10">
    <property type="entry name" value="Ribonuclease H-like superfamily/Ribonuclease H"/>
    <property type="match status" value="1"/>
</dbReference>
<dbReference type="InterPro" id="IPR036397">
    <property type="entry name" value="RNaseH_sf"/>
</dbReference>
<comment type="caution">
    <text evidence="1">The sequence shown here is derived from an EMBL/GenBank/DDBJ whole genome shotgun (WGS) entry which is preliminary data.</text>
</comment>
<gene>
    <name evidence="1" type="primary">NCL1_56037</name>
    <name evidence="1" type="ORF">TNCV_1741501</name>
</gene>